<accession>A0A105VH15</accession>
<protein>
    <recommendedName>
        <fullName evidence="3">Alpha/beta hydrolase</fullName>
    </recommendedName>
</protein>
<gene>
    <name evidence="1" type="ORF">WT27_05330</name>
</gene>
<evidence type="ECO:0000313" key="2">
    <source>
        <dbReference type="Proteomes" id="UP000062317"/>
    </source>
</evidence>
<dbReference type="Proteomes" id="UP000062317">
    <property type="component" value="Unassembled WGS sequence"/>
</dbReference>
<name>A0A105VH15_9BURK</name>
<dbReference type="EMBL" id="LPEQ01000072">
    <property type="protein sequence ID" value="KVV47670.1"/>
    <property type="molecule type" value="Genomic_DNA"/>
</dbReference>
<sequence length="348" mass="38979">MRFKVVTWGAQDSVRLHSFVALTSPDTELLAARYASVRDAGRYPPKIWASISEFRAATALPNCAHIIPVNDLLIEFLLVDRRSPALFCFLHGNAPRSEVFKLPVFSGVSMMNDVNSSVLIFSDPALLLDPGLTLAWHVGTATTPLQYLYELITEKVRSVLAPERLVFWGGSGGGFASLYLSTRFADSTAFVWNPQTSILAFEETAVRNFGRVCFGTEDLATLRERLENVAVADLWRVYPSDGNRVIYLQNFTDWHTDYHLKPFLSHSSFRGVRGTQFWGWLEDRFFLHLGSLAQGHEPPPKEVINAFLVRLAHSGPDAIESVNVHPHRMPNHVGVLPDSQVYEEGPRA</sequence>
<proteinExistence type="predicted"/>
<keyword evidence="2" id="KW-1185">Reference proteome</keyword>
<reference evidence="1 2" key="1">
    <citation type="submission" date="2015-11" db="EMBL/GenBank/DDBJ databases">
        <title>Expanding the genomic diversity of Burkholderia species for the development of highly accurate diagnostics.</title>
        <authorList>
            <person name="Sahl J."/>
            <person name="Keim P."/>
            <person name="Wagner D."/>
        </authorList>
    </citation>
    <scope>NUCLEOTIDE SEQUENCE [LARGE SCALE GENOMIC DNA]</scope>
    <source>
        <strain evidence="1 2">MSMB1301WGS</strain>
    </source>
</reference>
<evidence type="ECO:0008006" key="3">
    <source>
        <dbReference type="Google" id="ProtNLM"/>
    </source>
</evidence>
<comment type="caution">
    <text evidence="1">The sequence shown here is derived from an EMBL/GenBank/DDBJ whole genome shotgun (WGS) entry which is preliminary data.</text>
</comment>
<organism evidence="1 2">
    <name type="scientific">Burkholderia territorii</name>
    <dbReference type="NCBI Taxonomy" id="1503055"/>
    <lineage>
        <taxon>Bacteria</taxon>
        <taxon>Pseudomonadati</taxon>
        <taxon>Pseudomonadota</taxon>
        <taxon>Betaproteobacteria</taxon>
        <taxon>Burkholderiales</taxon>
        <taxon>Burkholderiaceae</taxon>
        <taxon>Burkholderia</taxon>
        <taxon>Burkholderia cepacia complex</taxon>
    </lineage>
</organism>
<dbReference type="AlphaFoldDB" id="A0A105VH15"/>
<evidence type="ECO:0000313" key="1">
    <source>
        <dbReference type="EMBL" id="KVV47670.1"/>
    </source>
</evidence>